<dbReference type="SUPFAM" id="SSF57850">
    <property type="entry name" value="RING/U-box"/>
    <property type="match status" value="1"/>
</dbReference>
<dbReference type="InterPro" id="IPR044600">
    <property type="entry name" value="ATL1/ATL16-like"/>
</dbReference>
<dbReference type="GO" id="GO:0061630">
    <property type="term" value="F:ubiquitin protein ligase activity"/>
    <property type="evidence" value="ECO:0007669"/>
    <property type="project" value="UniProtKB-EC"/>
</dbReference>
<evidence type="ECO:0000256" key="11">
    <source>
        <dbReference type="ARBA" id="ARBA00022989"/>
    </source>
</evidence>
<feature type="compositionally biased region" description="Basic and acidic residues" evidence="14">
    <location>
        <begin position="245"/>
        <end position="276"/>
    </location>
</feature>
<evidence type="ECO:0000256" key="3">
    <source>
        <dbReference type="ARBA" id="ARBA00004906"/>
    </source>
</evidence>
<keyword evidence="9" id="KW-0833">Ubl conjugation pathway</keyword>
<evidence type="ECO:0000256" key="15">
    <source>
        <dbReference type="SAM" id="Phobius"/>
    </source>
</evidence>
<protein>
    <recommendedName>
        <fullName evidence="4">RING-type E3 ubiquitin transferase</fullName>
        <ecNumber evidence="4">2.3.2.27</ecNumber>
    </recommendedName>
</protein>
<proteinExistence type="predicted"/>
<dbReference type="eggNOG" id="KOG0800">
    <property type="taxonomic scope" value="Eukaryota"/>
</dbReference>
<dbReference type="GO" id="GO:0008270">
    <property type="term" value="F:zinc ion binding"/>
    <property type="evidence" value="ECO:0007669"/>
    <property type="project" value="UniProtKB-KW"/>
</dbReference>
<evidence type="ECO:0000256" key="2">
    <source>
        <dbReference type="ARBA" id="ARBA00004167"/>
    </source>
</evidence>
<evidence type="ECO:0000256" key="4">
    <source>
        <dbReference type="ARBA" id="ARBA00012483"/>
    </source>
</evidence>
<evidence type="ECO:0000259" key="16">
    <source>
        <dbReference type="PROSITE" id="PS50089"/>
    </source>
</evidence>
<keyword evidence="5" id="KW-0808">Transferase</keyword>
<dbReference type="CDD" id="cd16461">
    <property type="entry name" value="RING-H2_EL5-like"/>
    <property type="match status" value="1"/>
</dbReference>
<dbReference type="SMART" id="SM01197">
    <property type="entry name" value="FANCL_C"/>
    <property type="match status" value="1"/>
</dbReference>
<gene>
    <name evidence="17" type="ORF">AMTR_s00008p00200880</name>
</gene>
<dbReference type="Pfam" id="PF13639">
    <property type="entry name" value="zf-RING_2"/>
    <property type="match status" value="1"/>
</dbReference>
<feature type="region of interest" description="Disordered" evidence="14">
    <location>
        <begin position="228"/>
        <end position="276"/>
    </location>
</feature>
<feature type="region of interest" description="Disordered" evidence="14">
    <location>
        <begin position="89"/>
        <end position="111"/>
    </location>
</feature>
<evidence type="ECO:0000256" key="1">
    <source>
        <dbReference type="ARBA" id="ARBA00000900"/>
    </source>
</evidence>
<accession>W1NJG4</accession>
<reference evidence="18" key="1">
    <citation type="journal article" date="2013" name="Science">
        <title>The Amborella genome and the evolution of flowering plants.</title>
        <authorList>
            <consortium name="Amborella Genome Project"/>
        </authorList>
    </citation>
    <scope>NUCLEOTIDE SEQUENCE [LARGE SCALE GENOMIC DNA]</scope>
</reference>
<evidence type="ECO:0000313" key="18">
    <source>
        <dbReference type="Proteomes" id="UP000017836"/>
    </source>
</evidence>
<dbReference type="EC" id="2.3.2.27" evidence="4"/>
<dbReference type="HOGENOM" id="CLU_040108_0_1_1"/>
<dbReference type="EMBL" id="KI397486">
    <property type="protein sequence ID" value="ERM95369.1"/>
    <property type="molecule type" value="Genomic_DNA"/>
</dbReference>
<evidence type="ECO:0000256" key="6">
    <source>
        <dbReference type="ARBA" id="ARBA00022692"/>
    </source>
</evidence>
<evidence type="ECO:0000313" key="17">
    <source>
        <dbReference type="EMBL" id="ERM95369.1"/>
    </source>
</evidence>
<feature type="domain" description="RING-type" evidence="16">
    <location>
        <begin position="151"/>
        <end position="193"/>
    </location>
</feature>
<dbReference type="UniPathway" id="UPA00143"/>
<keyword evidence="18" id="KW-1185">Reference proteome</keyword>
<dbReference type="PANTHER" id="PTHR46913:SF19">
    <property type="entry name" value="RING-TYPE E3 UBIQUITIN TRANSFERASE"/>
    <property type="match status" value="1"/>
</dbReference>
<comment type="catalytic activity">
    <reaction evidence="1">
        <text>S-ubiquitinyl-[E2 ubiquitin-conjugating enzyme]-L-cysteine + [acceptor protein]-L-lysine = [E2 ubiquitin-conjugating enzyme]-L-cysteine + N(6)-ubiquitinyl-[acceptor protein]-L-lysine.</text>
        <dbReference type="EC" id="2.3.2.27"/>
    </reaction>
</comment>
<dbReference type="SMART" id="SM00184">
    <property type="entry name" value="RING"/>
    <property type="match status" value="1"/>
</dbReference>
<dbReference type="InterPro" id="IPR001841">
    <property type="entry name" value="Znf_RING"/>
</dbReference>
<evidence type="ECO:0000256" key="12">
    <source>
        <dbReference type="ARBA" id="ARBA00023136"/>
    </source>
</evidence>
<keyword evidence="6 15" id="KW-0812">Transmembrane</keyword>
<dbReference type="AlphaFoldDB" id="W1NJG4"/>
<keyword evidence="10" id="KW-0862">Zinc</keyword>
<comment type="pathway">
    <text evidence="3">Protein modification; protein ubiquitination.</text>
</comment>
<evidence type="ECO:0000256" key="8">
    <source>
        <dbReference type="ARBA" id="ARBA00022771"/>
    </source>
</evidence>
<keyword evidence="11 15" id="KW-1133">Transmembrane helix</keyword>
<keyword evidence="8 13" id="KW-0863">Zinc-finger</keyword>
<evidence type="ECO:0000256" key="14">
    <source>
        <dbReference type="SAM" id="MobiDB-lite"/>
    </source>
</evidence>
<feature type="transmembrane region" description="Helical" evidence="15">
    <location>
        <begin position="56"/>
        <end position="77"/>
    </location>
</feature>
<feature type="compositionally biased region" description="Low complexity" evidence="14">
    <location>
        <begin position="101"/>
        <end position="111"/>
    </location>
</feature>
<evidence type="ECO:0000256" key="10">
    <source>
        <dbReference type="ARBA" id="ARBA00022833"/>
    </source>
</evidence>
<dbReference type="Gene3D" id="3.30.40.10">
    <property type="entry name" value="Zinc/RING finger domain, C3HC4 (zinc finger)"/>
    <property type="match status" value="1"/>
</dbReference>
<evidence type="ECO:0000256" key="13">
    <source>
        <dbReference type="PROSITE-ProRule" id="PRU00175"/>
    </source>
</evidence>
<dbReference type="KEGG" id="atr:18423288"/>
<dbReference type="PROSITE" id="PS50089">
    <property type="entry name" value="ZF_RING_2"/>
    <property type="match status" value="1"/>
</dbReference>
<name>W1NJG4_AMBTC</name>
<dbReference type="InterPro" id="IPR013083">
    <property type="entry name" value="Znf_RING/FYVE/PHD"/>
</dbReference>
<dbReference type="GO" id="GO:0016020">
    <property type="term" value="C:membrane"/>
    <property type="evidence" value="ECO:0007669"/>
    <property type="project" value="UniProtKB-SubCell"/>
</dbReference>
<keyword evidence="7" id="KW-0479">Metal-binding</keyword>
<comment type="subcellular location">
    <subcellularLocation>
        <location evidence="2">Membrane</location>
        <topology evidence="2">Single-pass membrane protein</topology>
    </subcellularLocation>
</comment>
<dbReference type="OrthoDB" id="9984778at2759"/>
<dbReference type="Gramene" id="ERM95369">
    <property type="protein sequence ID" value="ERM95369"/>
    <property type="gene ID" value="AMTR_s00008p00200880"/>
</dbReference>
<dbReference type="Proteomes" id="UP000017836">
    <property type="component" value="Unassembled WGS sequence"/>
</dbReference>
<feature type="compositionally biased region" description="Low complexity" evidence="14">
    <location>
        <begin position="228"/>
        <end position="241"/>
    </location>
</feature>
<keyword evidence="12 15" id="KW-0472">Membrane</keyword>
<evidence type="ECO:0000256" key="9">
    <source>
        <dbReference type="ARBA" id="ARBA00022786"/>
    </source>
</evidence>
<dbReference type="FunFam" id="3.30.40.10:FF:000233">
    <property type="entry name" value="RING-H2 finger protein ATL54"/>
    <property type="match status" value="1"/>
</dbReference>
<sequence>MALFTTKWVESLDCLKTAICYGDESCIHDHCFYPPPPPPPPPPLSESHPSTTPSTLVIAIVTLLTSAFLLITYYAIFVKYCSFRNSRNSNQPHDHHENNDQENNQNQNQNQEPPIHHIWYITTVGLEESLIKSITVCKYKGGDGLIEGADCSVCLSEFNEGEEVRLLPKCSHAFHLPCIDTWLRSHTNCPLCRAPIVSNSDAPTSQDQNGDGVLVSGEISQQNESYVVVPSGGSEGSSSVGAGTEDERERGKVGESVAERGRDMTKVGESGAERGRDMTKVGNLERERRGGMGKAGNSNVSCGFYVLRHLGSAHRLGESMREVKAEAPQAMRRSFSMDFPNGICLSSSDDGGKNQRNGKLLRDGSEALSFQKGPVAVIRSFSSGKFGFSRHSRGRSSVLPL</sequence>
<dbReference type="PANTHER" id="PTHR46913">
    <property type="entry name" value="RING-H2 FINGER PROTEIN ATL16"/>
    <property type="match status" value="1"/>
</dbReference>
<dbReference type="GO" id="GO:0016567">
    <property type="term" value="P:protein ubiquitination"/>
    <property type="evidence" value="ECO:0000318"/>
    <property type="project" value="GO_Central"/>
</dbReference>
<evidence type="ECO:0000256" key="5">
    <source>
        <dbReference type="ARBA" id="ARBA00022679"/>
    </source>
</evidence>
<evidence type="ECO:0000256" key="7">
    <source>
        <dbReference type="ARBA" id="ARBA00022723"/>
    </source>
</evidence>
<organism evidence="17 18">
    <name type="scientific">Amborella trichopoda</name>
    <dbReference type="NCBI Taxonomy" id="13333"/>
    <lineage>
        <taxon>Eukaryota</taxon>
        <taxon>Viridiplantae</taxon>
        <taxon>Streptophyta</taxon>
        <taxon>Embryophyta</taxon>
        <taxon>Tracheophyta</taxon>
        <taxon>Spermatophyta</taxon>
        <taxon>Magnoliopsida</taxon>
        <taxon>Amborellales</taxon>
        <taxon>Amborellaceae</taxon>
        <taxon>Amborella</taxon>
    </lineage>
</organism>